<accession>A0A9W8GZY9</accession>
<dbReference type="Proteomes" id="UP001140011">
    <property type="component" value="Unassembled WGS sequence"/>
</dbReference>
<dbReference type="InterPro" id="IPR032675">
    <property type="entry name" value="LRR_dom_sf"/>
</dbReference>
<organism evidence="1 2">
    <name type="scientific">Coemansia pectinata</name>
    <dbReference type="NCBI Taxonomy" id="1052879"/>
    <lineage>
        <taxon>Eukaryota</taxon>
        <taxon>Fungi</taxon>
        <taxon>Fungi incertae sedis</taxon>
        <taxon>Zoopagomycota</taxon>
        <taxon>Kickxellomycotina</taxon>
        <taxon>Kickxellomycetes</taxon>
        <taxon>Kickxellales</taxon>
        <taxon>Kickxellaceae</taxon>
        <taxon>Coemansia</taxon>
    </lineage>
</organism>
<evidence type="ECO:0000313" key="1">
    <source>
        <dbReference type="EMBL" id="KAJ2753212.1"/>
    </source>
</evidence>
<reference evidence="1" key="1">
    <citation type="submission" date="2022-07" db="EMBL/GenBank/DDBJ databases">
        <title>Phylogenomic reconstructions and comparative analyses of Kickxellomycotina fungi.</title>
        <authorList>
            <person name="Reynolds N.K."/>
            <person name="Stajich J.E."/>
            <person name="Barry K."/>
            <person name="Grigoriev I.V."/>
            <person name="Crous P."/>
            <person name="Smith M.E."/>
        </authorList>
    </citation>
    <scope>NUCLEOTIDE SEQUENCE</scope>
    <source>
        <strain evidence="1">BCRC 34297</strain>
    </source>
</reference>
<gene>
    <name evidence="1" type="ORF">GGI19_003289</name>
</gene>
<dbReference type="SUPFAM" id="SSF52058">
    <property type="entry name" value="L domain-like"/>
    <property type="match status" value="1"/>
</dbReference>
<dbReference type="AlphaFoldDB" id="A0A9W8GZY9"/>
<proteinExistence type="predicted"/>
<evidence type="ECO:0000313" key="2">
    <source>
        <dbReference type="Proteomes" id="UP001140011"/>
    </source>
</evidence>
<name>A0A9W8GZY9_9FUNG</name>
<dbReference type="OrthoDB" id="5540870at2759"/>
<comment type="caution">
    <text evidence="1">The sequence shown here is derived from an EMBL/GenBank/DDBJ whole genome shotgun (WGS) entry which is preliminary data.</text>
</comment>
<dbReference type="EMBL" id="JANBUH010000210">
    <property type="protein sequence ID" value="KAJ2753212.1"/>
    <property type="molecule type" value="Genomic_DNA"/>
</dbReference>
<keyword evidence="2" id="KW-1185">Reference proteome</keyword>
<protein>
    <submittedName>
        <fullName evidence="1">Uncharacterized protein</fullName>
    </submittedName>
</protein>
<sequence>MQRAVEHPARVKEVVISTFDRYPNPDDVLAMLRQYRFDQYKWTAVTTLCISFKSDYDIDDGDKEEDGEWIPDESFAALSAFLVEHLPCVDTLWMDDNRCRRVGPRNVLSNYVADRLDRLSKMFLRFAYMPAFGVKTLPPHITHLTLTVHSAYDFIDIPRIMAPMLRSLMLSSIPLSHLWDKFSGSGTVEFTELRLLDLTFHVPYRSIPSGKTEDDLMWERYHKENTDGPDGKPLSYVDPKTDNYKGNTKLKTISVKERTPKYTVLKSDKRPRFPKLQHLQLNLYPGRIRDFLRDIPLPQLLTLRISADLVAFKGLRLTGLDSLQSSNICYYSESKLRESPHANRFLAKAFAQPPTLRKLTINTSSKCRLRPPPTLSCTGIRRLKLTAQISYADLPALLRQLPVLEYLDLQRALFVDPPPLTHTAEGMAQHFLALGDKTPVSTSLVKFVPDVLCRNATDEVVFYNIFMLIARVPSLRELKMFSFYSTQFIRELLPLFKIPELSKLIRHLASLECKE</sequence>
<dbReference type="Gene3D" id="3.80.10.10">
    <property type="entry name" value="Ribonuclease Inhibitor"/>
    <property type="match status" value="1"/>
</dbReference>